<accession>A0A0C9P2G6</accession>
<dbReference type="PANTHER" id="PTHR43179:SF11">
    <property type="entry name" value="GLYCOSYL TRANSFERASE"/>
    <property type="match status" value="1"/>
</dbReference>
<dbReference type="OMA" id="AIIILNW"/>
<dbReference type="Pfam" id="PF00535">
    <property type="entry name" value="Glycos_transf_2"/>
    <property type="match status" value="1"/>
</dbReference>
<protein>
    <submittedName>
        <fullName evidence="1">Glycosyltransferase</fullName>
    </submittedName>
</protein>
<dbReference type="GeneID" id="57034769"/>
<dbReference type="RefSeq" id="WP_010946516.1">
    <property type="nucleotide sequence ID" value="NZ_BBUJ01000009.1"/>
</dbReference>
<dbReference type="GO" id="GO:0016740">
    <property type="term" value="F:transferase activity"/>
    <property type="evidence" value="ECO:0007669"/>
    <property type="project" value="UniProtKB-KW"/>
</dbReference>
<dbReference type="EMBL" id="KT285829">
    <property type="protein sequence ID" value="ALR87173.1"/>
    <property type="molecule type" value="Genomic_DNA"/>
</dbReference>
<evidence type="ECO:0000313" key="1">
    <source>
        <dbReference type="EMBL" id="ALR87173.1"/>
    </source>
</evidence>
<dbReference type="PANTHER" id="PTHR43179">
    <property type="entry name" value="RHAMNOSYLTRANSFERASE WBBL"/>
    <property type="match status" value="1"/>
</dbReference>
<name>A0A0C9P2G6_LEGPN</name>
<dbReference type="InterPro" id="IPR001173">
    <property type="entry name" value="Glyco_trans_2-like"/>
</dbReference>
<dbReference type="SUPFAM" id="SSF53448">
    <property type="entry name" value="Nucleotide-diphospho-sugar transferases"/>
    <property type="match status" value="1"/>
</dbReference>
<sequence>MIERAFSLLFIQFSIMQIQNTEINIGVIIVNYNSAHCLSKAITALEKQSYKPYQIILFDNSSIENLPEIVHTTKLPIKIVVSNINLGFAAGNNKAIEYLDPEVNWIALLNPDAYPHKDWLLEMVSAIKTHPQYAFMGSKLICENEPYLLDGTGDVYHISGKAWRLNHRKPLDKAPKDMQELFAPCAAAALYRRDAFNAVKGFDEQYFCYYEDVDLAFRLWLAGYKGCYIPTAIAEHTGSAITKKHSDFYTYYGHRNLVWTYFKNMPLLLLIATLPLHLLLNIATLLLFIKRKQTFVIIKSKIDAIKGLPTLLQQRRHIQKSRVLSNFQLLKILKKGLPW</sequence>
<dbReference type="Gene3D" id="3.90.550.10">
    <property type="entry name" value="Spore Coat Polysaccharide Biosynthesis Protein SpsA, Chain A"/>
    <property type="match status" value="1"/>
</dbReference>
<dbReference type="InterPro" id="IPR029044">
    <property type="entry name" value="Nucleotide-diphossugar_trans"/>
</dbReference>
<reference evidence="1" key="1">
    <citation type="submission" date="2015-07" db="EMBL/GenBank/DDBJ databases">
        <title>Rapid genotyping of Legionella pneumophila serogroup 1 strains during the outbreak investigation in Warstein, Germany 2013 by a novel DNA-based microarray.</title>
        <authorList>
            <person name="Petzold M."/>
            <person name="Lueck C."/>
            <person name="Monecke S."/>
        </authorList>
    </citation>
    <scope>NUCLEOTIDE SEQUENCE</scope>
    <source>
        <strain evidence="1">EUL 104</strain>
    </source>
</reference>
<proteinExistence type="predicted"/>
<dbReference type="CDD" id="cd04186">
    <property type="entry name" value="GT_2_like_c"/>
    <property type="match status" value="1"/>
</dbReference>
<dbReference type="eggNOG" id="COG1216">
    <property type="taxonomic scope" value="Bacteria"/>
</dbReference>
<keyword evidence="1" id="KW-0808">Transferase</keyword>
<organism evidence="1">
    <name type="scientific">Legionella pneumophila</name>
    <dbReference type="NCBI Taxonomy" id="446"/>
    <lineage>
        <taxon>Bacteria</taxon>
        <taxon>Pseudomonadati</taxon>
        <taxon>Pseudomonadota</taxon>
        <taxon>Gammaproteobacteria</taxon>
        <taxon>Legionellales</taxon>
        <taxon>Legionellaceae</taxon>
        <taxon>Legionella</taxon>
    </lineage>
</organism>
<dbReference type="AlphaFoldDB" id="A0A0C9P2G6"/>